<dbReference type="AlphaFoldDB" id="A0A5N5SWD0"/>
<gene>
    <name evidence="7" type="primary">e2f4</name>
    <name evidence="7" type="ORF">Anas_07940</name>
</gene>
<evidence type="ECO:0000256" key="5">
    <source>
        <dbReference type="RuleBase" id="RU003796"/>
    </source>
</evidence>
<dbReference type="EMBL" id="SEYY01019217">
    <property type="protein sequence ID" value="KAB7498511.1"/>
    <property type="molecule type" value="Genomic_DNA"/>
</dbReference>
<sequence>MTTPDITSRQEKSLGLLTAKFVSLLQEAENGVLDIKCAADQLAVRQKRRIYDITNVLEGIGLIEKKSKNSIVWKGGGPGTNTQEFNDKAALLRGEIIELDQHEKLLDQHRQCVQQSIKNITEEITNYKLAYVKQEDICKCFQNDTLLVIQAPSGTQLEVPMPHMVEGEKKKYQIGLKSDNGPIYVLLVNQERENNSVQVVQVPPQVQENTLETTYPTNALRTIPVPSNSEIRIPSNNTLPEETSNVVMRAAKKIKTEIEQTEFAENVYNEARGNNTPVQNVGMRTRSSPIKSYNAIELPVLGSKRVPRKASARI</sequence>
<evidence type="ECO:0000259" key="6">
    <source>
        <dbReference type="SMART" id="SM01372"/>
    </source>
</evidence>
<keyword evidence="5" id="KW-0539">Nucleus</keyword>
<evidence type="ECO:0000256" key="3">
    <source>
        <dbReference type="ARBA" id="ARBA00023125"/>
    </source>
</evidence>
<evidence type="ECO:0000256" key="2">
    <source>
        <dbReference type="ARBA" id="ARBA00023015"/>
    </source>
</evidence>
<dbReference type="InterPro" id="IPR036390">
    <property type="entry name" value="WH_DNA-bd_sf"/>
</dbReference>
<dbReference type="Gene3D" id="1.10.10.10">
    <property type="entry name" value="Winged helix-like DNA-binding domain superfamily/Winged helix DNA-binding domain"/>
    <property type="match status" value="1"/>
</dbReference>
<dbReference type="CDD" id="cd14660">
    <property type="entry name" value="E2F_DD"/>
    <property type="match status" value="1"/>
</dbReference>
<keyword evidence="8" id="KW-1185">Reference proteome</keyword>
<dbReference type="GO" id="GO:0046983">
    <property type="term" value="F:protein dimerization activity"/>
    <property type="evidence" value="ECO:0007669"/>
    <property type="project" value="InterPro"/>
</dbReference>
<evidence type="ECO:0000256" key="1">
    <source>
        <dbReference type="ARBA" id="ARBA00010940"/>
    </source>
</evidence>
<proteinExistence type="inferred from homology"/>
<keyword evidence="2 5" id="KW-0805">Transcription regulation</keyword>
<protein>
    <submittedName>
        <fullName evidence="7">Transcription factor E2F4</fullName>
    </submittedName>
</protein>
<dbReference type="InterPro" id="IPR003316">
    <property type="entry name" value="E2F_WHTH_DNA-bd_dom"/>
</dbReference>
<dbReference type="GO" id="GO:0000981">
    <property type="term" value="F:DNA-binding transcription factor activity, RNA polymerase II-specific"/>
    <property type="evidence" value="ECO:0007669"/>
    <property type="project" value="TreeGrafter"/>
</dbReference>
<dbReference type="GO" id="GO:0000978">
    <property type="term" value="F:RNA polymerase II cis-regulatory region sequence-specific DNA binding"/>
    <property type="evidence" value="ECO:0007669"/>
    <property type="project" value="InterPro"/>
</dbReference>
<dbReference type="InterPro" id="IPR036388">
    <property type="entry name" value="WH-like_DNA-bd_sf"/>
</dbReference>
<comment type="subcellular location">
    <subcellularLocation>
        <location evidence="5">Nucleus</location>
    </subcellularLocation>
</comment>
<organism evidence="7 8">
    <name type="scientific">Armadillidium nasatum</name>
    <dbReference type="NCBI Taxonomy" id="96803"/>
    <lineage>
        <taxon>Eukaryota</taxon>
        <taxon>Metazoa</taxon>
        <taxon>Ecdysozoa</taxon>
        <taxon>Arthropoda</taxon>
        <taxon>Crustacea</taxon>
        <taxon>Multicrustacea</taxon>
        <taxon>Malacostraca</taxon>
        <taxon>Eumalacostraca</taxon>
        <taxon>Peracarida</taxon>
        <taxon>Isopoda</taxon>
        <taxon>Oniscidea</taxon>
        <taxon>Crinocheta</taxon>
        <taxon>Armadillidiidae</taxon>
        <taxon>Armadillidium</taxon>
    </lineage>
</organism>
<evidence type="ECO:0000256" key="4">
    <source>
        <dbReference type="ARBA" id="ARBA00023163"/>
    </source>
</evidence>
<dbReference type="OrthoDB" id="1743261at2759"/>
<keyword evidence="4 5" id="KW-0804">Transcription</keyword>
<dbReference type="Gene3D" id="6.10.250.540">
    <property type="match status" value="1"/>
</dbReference>
<dbReference type="SUPFAM" id="SSF46785">
    <property type="entry name" value="Winged helix' DNA-binding domain"/>
    <property type="match status" value="1"/>
</dbReference>
<feature type="domain" description="E2F/DP family winged-helix DNA-binding" evidence="6">
    <location>
        <begin position="9"/>
        <end position="75"/>
    </location>
</feature>
<dbReference type="PANTHER" id="PTHR12081:SF18">
    <property type="entry name" value="TRANSCRIPTION FACTOR E2F2-RELATED"/>
    <property type="match status" value="1"/>
</dbReference>
<accession>A0A5N5SWD0</accession>
<dbReference type="GO" id="GO:0090575">
    <property type="term" value="C:RNA polymerase II transcription regulator complex"/>
    <property type="evidence" value="ECO:0007669"/>
    <property type="project" value="TreeGrafter"/>
</dbReference>
<comment type="caution">
    <text evidence="7">The sequence shown here is derived from an EMBL/GenBank/DDBJ whole genome shotgun (WGS) entry which is preliminary data.</text>
</comment>
<keyword evidence="3 5" id="KW-0238">DNA-binding</keyword>
<dbReference type="InterPro" id="IPR037241">
    <property type="entry name" value="E2F-DP_heterodim"/>
</dbReference>
<dbReference type="PANTHER" id="PTHR12081">
    <property type="entry name" value="TRANSCRIPTION FACTOR E2F"/>
    <property type="match status" value="1"/>
</dbReference>
<dbReference type="SMART" id="SM01372">
    <property type="entry name" value="E2F_TDP"/>
    <property type="match status" value="1"/>
</dbReference>
<comment type="similarity">
    <text evidence="1 5">Belongs to the E2F/DP family.</text>
</comment>
<dbReference type="Proteomes" id="UP000326759">
    <property type="component" value="Unassembled WGS sequence"/>
</dbReference>
<name>A0A5N5SWD0_9CRUS</name>
<dbReference type="FunFam" id="1.10.10.10:FF:000008">
    <property type="entry name" value="E2F transcription factor 1"/>
    <property type="match status" value="1"/>
</dbReference>
<evidence type="ECO:0000313" key="8">
    <source>
        <dbReference type="Proteomes" id="UP000326759"/>
    </source>
</evidence>
<evidence type="ECO:0000313" key="7">
    <source>
        <dbReference type="EMBL" id="KAB7498511.1"/>
    </source>
</evidence>
<dbReference type="InterPro" id="IPR015633">
    <property type="entry name" value="E2F"/>
</dbReference>
<dbReference type="Pfam" id="PF16421">
    <property type="entry name" value="E2F_CC-MB"/>
    <property type="match status" value="1"/>
</dbReference>
<dbReference type="SUPFAM" id="SSF144074">
    <property type="entry name" value="E2F-DP heterodimerization region"/>
    <property type="match status" value="1"/>
</dbReference>
<reference evidence="7 8" key="1">
    <citation type="journal article" date="2019" name="PLoS Biol.">
        <title>Sex chromosomes control vertical transmission of feminizing Wolbachia symbionts in an isopod.</title>
        <authorList>
            <person name="Becking T."/>
            <person name="Chebbi M.A."/>
            <person name="Giraud I."/>
            <person name="Moumen B."/>
            <person name="Laverre T."/>
            <person name="Caubet Y."/>
            <person name="Peccoud J."/>
            <person name="Gilbert C."/>
            <person name="Cordaux R."/>
        </authorList>
    </citation>
    <scope>NUCLEOTIDE SEQUENCE [LARGE SCALE GENOMIC DNA]</scope>
    <source>
        <strain evidence="7">ANa2</strain>
        <tissue evidence="7">Whole body excluding digestive tract and cuticle</tissue>
    </source>
</reference>
<dbReference type="Pfam" id="PF02319">
    <property type="entry name" value="WHD_E2F_TDP"/>
    <property type="match status" value="1"/>
</dbReference>
<dbReference type="InterPro" id="IPR032198">
    <property type="entry name" value="E2F_CC-MB"/>
</dbReference>